<gene>
    <name evidence="2" type="ORF">CPAR01_13083</name>
</gene>
<accession>A0ABQ9S5N8</accession>
<feature type="region of interest" description="Disordered" evidence="1">
    <location>
        <begin position="74"/>
        <end position="109"/>
    </location>
</feature>
<organism evidence="2 3">
    <name type="scientific">Colletotrichum paranaense</name>
    <dbReference type="NCBI Taxonomy" id="1914294"/>
    <lineage>
        <taxon>Eukaryota</taxon>
        <taxon>Fungi</taxon>
        <taxon>Dikarya</taxon>
        <taxon>Ascomycota</taxon>
        <taxon>Pezizomycotina</taxon>
        <taxon>Sordariomycetes</taxon>
        <taxon>Hypocreomycetidae</taxon>
        <taxon>Glomerellales</taxon>
        <taxon>Glomerellaceae</taxon>
        <taxon>Colletotrichum</taxon>
        <taxon>Colletotrichum acutatum species complex</taxon>
    </lineage>
</organism>
<evidence type="ECO:0000313" key="2">
    <source>
        <dbReference type="EMBL" id="KAK1526555.1"/>
    </source>
</evidence>
<feature type="region of interest" description="Disordered" evidence="1">
    <location>
        <begin position="133"/>
        <end position="188"/>
    </location>
</feature>
<protein>
    <submittedName>
        <fullName evidence="2">Uncharacterized protein</fullName>
    </submittedName>
</protein>
<evidence type="ECO:0000256" key="1">
    <source>
        <dbReference type="SAM" id="MobiDB-lite"/>
    </source>
</evidence>
<dbReference type="RefSeq" id="XP_060343730.1">
    <property type="nucleotide sequence ID" value="XM_060497337.1"/>
</dbReference>
<reference evidence="2 3" key="1">
    <citation type="submission" date="2016-10" db="EMBL/GenBank/DDBJ databases">
        <title>The genome sequence of Colletotrichum fioriniae PJ7.</title>
        <authorList>
            <person name="Baroncelli R."/>
        </authorList>
    </citation>
    <scope>NUCLEOTIDE SEQUENCE [LARGE SCALE GENOMIC DNA]</scope>
    <source>
        <strain evidence="2 3">IMI 384185</strain>
    </source>
</reference>
<feature type="region of interest" description="Disordered" evidence="1">
    <location>
        <begin position="1"/>
        <end position="22"/>
    </location>
</feature>
<comment type="caution">
    <text evidence="2">The sequence shown here is derived from an EMBL/GenBank/DDBJ whole genome shotgun (WGS) entry which is preliminary data.</text>
</comment>
<sequence length="188" mass="20420">HGSASPNEGGGRDPAHRDPPSVQLQLTGRSAYPAMRLHSICLSLSGISRRLITLTLQRHMPCLVVRGPRQDSATIRQPVVPPISSSPKREPRSRPVRVTPPPNRGADISPRTIRTYLTVPHVMRDVLSLRKATPSHVPLPPHPEKLGLSSRSVLRCPSPKFRPNGDAAGPAKPPQPQVDTPAAYAVTW</sequence>
<keyword evidence="3" id="KW-1185">Reference proteome</keyword>
<evidence type="ECO:0000313" key="3">
    <source>
        <dbReference type="Proteomes" id="UP001241169"/>
    </source>
</evidence>
<dbReference type="GeneID" id="85381236"/>
<proteinExistence type="predicted"/>
<feature type="compositionally biased region" description="Basic and acidic residues" evidence="1">
    <location>
        <begin position="10"/>
        <end position="19"/>
    </location>
</feature>
<feature type="non-terminal residue" evidence="2">
    <location>
        <position position="1"/>
    </location>
</feature>
<name>A0ABQ9S5N8_9PEZI</name>
<dbReference type="Proteomes" id="UP001241169">
    <property type="component" value="Unassembled WGS sequence"/>
</dbReference>
<dbReference type="EMBL" id="MOPA01000012">
    <property type="protein sequence ID" value="KAK1526555.1"/>
    <property type="molecule type" value="Genomic_DNA"/>
</dbReference>